<accession>A0A9P6LXI3</accession>
<organism evidence="1 2">
    <name type="scientific">Modicella reniformis</name>
    <dbReference type="NCBI Taxonomy" id="1440133"/>
    <lineage>
        <taxon>Eukaryota</taxon>
        <taxon>Fungi</taxon>
        <taxon>Fungi incertae sedis</taxon>
        <taxon>Mucoromycota</taxon>
        <taxon>Mortierellomycotina</taxon>
        <taxon>Mortierellomycetes</taxon>
        <taxon>Mortierellales</taxon>
        <taxon>Mortierellaceae</taxon>
        <taxon>Modicella</taxon>
    </lineage>
</organism>
<sequence length="413" mass="46189">MDLNVFVSPEVKLLRELDVDSDPLLVLSCGHALSMTALDRELMKPSSLSVFQHGVESACCPRCQRSVSDLMRYELRDKRTRIDQQMKYEQIALSKGMDKAQKHFNKLQGTLDASQSEFLDSLMKTKAPPRKNPPGIKTRPLGKFIQRSSSFPQSDVESISKIYGIPQDHERAWKTLVMPLVSSIEQFTSIYDKASQTSTMKIFEAVVVSLSRSQKEADASSSSRTQPPSEDASAMEAVRSKAKAKAIKCGLPQNGHLGSVFIDSLQERTNALFLILSLAFSAMHSAGITSGWYWFVEDLITCALVHVMMLRDVALDGNYKRRVIQARLMHLDLIYKMTKLIGLRPVPAEDTAAKVVRLQRVRQLKKLQEMEQKQIKDGCIESSMAPYLDLATQLDTMMSQAVNIAKGKITRAG</sequence>
<dbReference type="OrthoDB" id="2423195at2759"/>
<keyword evidence="2" id="KW-1185">Reference proteome</keyword>
<proteinExistence type="predicted"/>
<protein>
    <submittedName>
        <fullName evidence="1">Uncharacterized protein</fullName>
    </submittedName>
</protein>
<dbReference type="Proteomes" id="UP000749646">
    <property type="component" value="Unassembled WGS sequence"/>
</dbReference>
<dbReference type="AlphaFoldDB" id="A0A9P6LXI3"/>
<comment type="caution">
    <text evidence="1">The sequence shown here is derived from an EMBL/GenBank/DDBJ whole genome shotgun (WGS) entry which is preliminary data.</text>
</comment>
<evidence type="ECO:0000313" key="2">
    <source>
        <dbReference type="Proteomes" id="UP000749646"/>
    </source>
</evidence>
<name>A0A9P6LXI3_9FUNG</name>
<reference evidence="1" key="1">
    <citation type="journal article" date="2020" name="Fungal Divers.">
        <title>Resolving the Mortierellaceae phylogeny through synthesis of multi-gene phylogenetics and phylogenomics.</title>
        <authorList>
            <person name="Vandepol N."/>
            <person name="Liber J."/>
            <person name="Desiro A."/>
            <person name="Na H."/>
            <person name="Kennedy M."/>
            <person name="Barry K."/>
            <person name="Grigoriev I.V."/>
            <person name="Miller A.N."/>
            <person name="O'Donnell K."/>
            <person name="Stajich J.E."/>
            <person name="Bonito G."/>
        </authorList>
    </citation>
    <scope>NUCLEOTIDE SEQUENCE</scope>
    <source>
        <strain evidence="1">MES-2147</strain>
    </source>
</reference>
<evidence type="ECO:0000313" key="1">
    <source>
        <dbReference type="EMBL" id="KAF9949639.1"/>
    </source>
</evidence>
<dbReference type="EMBL" id="JAAAHW010007271">
    <property type="protein sequence ID" value="KAF9949639.1"/>
    <property type="molecule type" value="Genomic_DNA"/>
</dbReference>
<gene>
    <name evidence="1" type="ORF">BGZ65_007176</name>
</gene>